<keyword evidence="2" id="KW-1185">Reference proteome</keyword>
<feature type="transmembrane region" description="Helical" evidence="1">
    <location>
        <begin position="34"/>
        <end position="53"/>
    </location>
</feature>
<keyword evidence="1" id="KW-0472">Membrane</keyword>
<sequence>MANDTFHAYNLTTNATIVTSVFDVEGDVIAYYRYLWTGLATIIANLFVLALIISDRGLRERLLLYAVLAVGDTLNGCYFGYANFNRLRQIYDGSFYILITKWDCAKKLYSFFQLSGTQFPALIALLISVERVLAVQKPLWFYGNTLRRIPDQSVVILLIL</sequence>
<reference evidence="3" key="1">
    <citation type="submission" date="2022-11" db="UniProtKB">
        <authorList>
            <consortium name="WormBaseParasite"/>
        </authorList>
    </citation>
    <scope>IDENTIFICATION</scope>
</reference>
<keyword evidence="1" id="KW-1133">Transmembrane helix</keyword>
<dbReference type="WBParaSite" id="PSAMB.scaffold5133size12562.g25978.t1">
    <property type="protein sequence ID" value="PSAMB.scaffold5133size12562.g25978.t1"/>
    <property type="gene ID" value="PSAMB.scaffold5133size12562.g25978"/>
</dbReference>
<evidence type="ECO:0000313" key="2">
    <source>
        <dbReference type="Proteomes" id="UP000887566"/>
    </source>
</evidence>
<keyword evidence="1" id="KW-0812">Transmembrane</keyword>
<proteinExistence type="predicted"/>
<evidence type="ECO:0000256" key="1">
    <source>
        <dbReference type="SAM" id="Phobius"/>
    </source>
</evidence>
<protein>
    <submittedName>
        <fullName evidence="3">G-protein coupled receptors family 1 profile domain-containing protein</fullName>
    </submittedName>
</protein>
<feature type="transmembrane region" description="Helical" evidence="1">
    <location>
        <begin position="62"/>
        <end position="81"/>
    </location>
</feature>
<dbReference type="Gene3D" id="1.20.1070.10">
    <property type="entry name" value="Rhodopsin 7-helix transmembrane proteins"/>
    <property type="match status" value="1"/>
</dbReference>
<dbReference type="SUPFAM" id="SSF81321">
    <property type="entry name" value="Family A G protein-coupled receptor-like"/>
    <property type="match status" value="1"/>
</dbReference>
<accession>A0A914WST5</accession>
<organism evidence="2 3">
    <name type="scientific">Plectus sambesii</name>
    <dbReference type="NCBI Taxonomy" id="2011161"/>
    <lineage>
        <taxon>Eukaryota</taxon>
        <taxon>Metazoa</taxon>
        <taxon>Ecdysozoa</taxon>
        <taxon>Nematoda</taxon>
        <taxon>Chromadorea</taxon>
        <taxon>Plectida</taxon>
        <taxon>Plectina</taxon>
        <taxon>Plectoidea</taxon>
        <taxon>Plectidae</taxon>
        <taxon>Plectus</taxon>
    </lineage>
</organism>
<dbReference type="Proteomes" id="UP000887566">
    <property type="component" value="Unplaced"/>
</dbReference>
<name>A0A914WST5_9BILA</name>
<evidence type="ECO:0000313" key="3">
    <source>
        <dbReference type="WBParaSite" id="PSAMB.scaffold5133size12562.g25978.t1"/>
    </source>
</evidence>
<dbReference type="AlphaFoldDB" id="A0A914WST5"/>